<dbReference type="EMBL" id="JAEQNB010000010">
    <property type="protein sequence ID" value="MBL0389282.1"/>
    <property type="molecule type" value="Genomic_DNA"/>
</dbReference>
<name>A0ABS1JG68_9BACL</name>
<protein>
    <recommendedName>
        <fullName evidence="3">Transposase</fullName>
    </recommendedName>
</protein>
<dbReference type="Proteomes" id="UP000602284">
    <property type="component" value="Unassembled WGS sequence"/>
</dbReference>
<sequence>MQPSNQEQHQPYRIPQELINSILADCGLESLAGDGSVEPLDDDVSER</sequence>
<accession>A0ABS1JG68</accession>
<dbReference type="RefSeq" id="WP_201638284.1">
    <property type="nucleotide sequence ID" value="NZ_JAEQNB010000010.1"/>
</dbReference>
<comment type="caution">
    <text evidence="1">The sequence shown here is derived from an EMBL/GenBank/DDBJ whole genome shotgun (WGS) entry which is preliminary data.</text>
</comment>
<evidence type="ECO:0008006" key="3">
    <source>
        <dbReference type="Google" id="ProtNLM"/>
    </source>
</evidence>
<organism evidence="1 2">
    <name type="scientific">Tumebacillus amylolyticus</name>
    <dbReference type="NCBI Taxonomy" id="2801339"/>
    <lineage>
        <taxon>Bacteria</taxon>
        <taxon>Bacillati</taxon>
        <taxon>Bacillota</taxon>
        <taxon>Bacilli</taxon>
        <taxon>Bacillales</taxon>
        <taxon>Alicyclobacillaceae</taxon>
        <taxon>Tumebacillus</taxon>
    </lineage>
</organism>
<keyword evidence="2" id="KW-1185">Reference proteome</keyword>
<gene>
    <name evidence="1" type="ORF">JJB07_22075</name>
</gene>
<proteinExistence type="predicted"/>
<reference evidence="1 2" key="1">
    <citation type="submission" date="2021-01" db="EMBL/GenBank/DDBJ databases">
        <title>Tumebacillus sp. strain ITR2 16S ribosomal RNA gene Genome sequencing and assembly.</title>
        <authorList>
            <person name="Kang M."/>
        </authorList>
    </citation>
    <scope>NUCLEOTIDE SEQUENCE [LARGE SCALE GENOMIC DNA]</scope>
    <source>
        <strain evidence="1 2">ITR2</strain>
    </source>
</reference>
<evidence type="ECO:0000313" key="1">
    <source>
        <dbReference type="EMBL" id="MBL0389282.1"/>
    </source>
</evidence>
<evidence type="ECO:0000313" key="2">
    <source>
        <dbReference type="Proteomes" id="UP000602284"/>
    </source>
</evidence>